<evidence type="ECO:0000313" key="1">
    <source>
        <dbReference type="EMBL" id="HIY66538.1"/>
    </source>
</evidence>
<gene>
    <name evidence="1" type="ORF">H9830_09705</name>
</gene>
<comment type="caution">
    <text evidence="1">The sequence shown here is derived from an EMBL/GenBank/DDBJ whole genome shotgun (WGS) entry which is preliminary data.</text>
</comment>
<name>A0A9D1YWE6_9MICO</name>
<protein>
    <submittedName>
        <fullName evidence="1">Uncharacterized protein</fullName>
    </submittedName>
</protein>
<sequence>MRRSTKRILGAAVGLGLALAVVIAAVAIPGYQSLRPALDPGTVWVANGASGQLAAANTQVEQLQDITRVTRGTIRIVQNDEAVLVADSTNGTVRGVDPASGELAPAVPIPPNAELQIRDERVLVTDPSTGDIIVSTFDAILAGEPLDDPVLELGGGSVAVLGETKLFVASPGLARVVEYDFEQEEATESHRATISPTDPELQLTALGDTWVLYDATSNTVSTSSWNRQLDFQGVRLQ</sequence>
<dbReference type="EMBL" id="DXDC01000295">
    <property type="protein sequence ID" value="HIY66538.1"/>
    <property type="molecule type" value="Genomic_DNA"/>
</dbReference>
<evidence type="ECO:0000313" key="2">
    <source>
        <dbReference type="Proteomes" id="UP000824005"/>
    </source>
</evidence>
<reference evidence="1" key="2">
    <citation type="submission" date="2021-04" db="EMBL/GenBank/DDBJ databases">
        <authorList>
            <person name="Gilroy R."/>
        </authorList>
    </citation>
    <scope>NUCLEOTIDE SEQUENCE</scope>
    <source>
        <strain evidence="1">ChiGjej1B1-98</strain>
    </source>
</reference>
<proteinExistence type="predicted"/>
<feature type="non-terminal residue" evidence="1">
    <location>
        <position position="237"/>
    </location>
</feature>
<dbReference type="SUPFAM" id="SSF63829">
    <property type="entry name" value="Calcium-dependent phosphotriesterase"/>
    <property type="match status" value="1"/>
</dbReference>
<dbReference type="Proteomes" id="UP000824005">
    <property type="component" value="Unassembled WGS sequence"/>
</dbReference>
<organism evidence="1 2">
    <name type="scientific">Candidatus Agrococcus pullicola</name>
    <dbReference type="NCBI Taxonomy" id="2838429"/>
    <lineage>
        <taxon>Bacteria</taxon>
        <taxon>Bacillati</taxon>
        <taxon>Actinomycetota</taxon>
        <taxon>Actinomycetes</taxon>
        <taxon>Micrococcales</taxon>
        <taxon>Microbacteriaceae</taxon>
        <taxon>Agrococcus</taxon>
    </lineage>
</organism>
<reference evidence="1" key="1">
    <citation type="journal article" date="2021" name="PeerJ">
        <title>Extensive microbial diversity within the chicken gut microbiome revealed by metagenomics and culture.</title>
        <authorList>
            <person name="Gilroy R."/>
            <person name="Ravi A."/>
            <person name="Getino M."/>
            <person name="Pursley I."/>
            <person name="Horton D.L."/>
            <person name="Alikhan N.F."/>
            <person name="Baker D."/>
            <person name="Gharbi K."/>
            <person name="Hall N."/>
            <person name="Watson M."/>
            <person name="Adriaenssens E.M."/>
            <person name="Foster-Nyarko E."/>
            <person name="Jarju S."/>
            <person name="Secka A."/>
            <person name="Antonio M."/>
            <person name="Oren A."/>
            <person name="Chaudhuri R.R."/>
            <person name="La Ragione R."/>
            <person name="Hildebrand F."/>
            <person name="Pallen M.J."/>
        </authorList>
    </citation>
    <scope>NUCLEOTIDE SEQUENCE</scope>
    <source>
        <strain evidence="1">ChiGjej1B1-98</strain>
    </source>
</reference>
<dbReference type="AlphaFoldDB" id="A0A9D1YWE6"/>
<accession>A0A9D1YWE6</accession>